<accession>A0A8S5LIU9</accession>
<sequence length="96" mass="10805">MDTAIILSQGELKALISSAVCEALSKHTETAKPTERYIAGRDKVLGFLGIKSRGALNSRIEKYPSAFLQDERFTLILDVDAYAECLRREQKMTRQK</sequence>
<name>A0A8S5LIU9_9CAUD</name>
<reference evidence="1" key="1">
    <citation type="journal article" date="2021" name="Proc. Natl. Acad. Sci. U.S.A.">
        <title>A Catalog of Tens of Thousands of Viruses from Human Metagenomes Reveals Hidden Associations with Chronic Diseases.</title>
        <authorList>
            <person name="Tisza M.J."/>
            <person name="Buck C.B."/>
        </authorList>
    </citation>
    <scope>NUCLEOTIDE SEQUENCE</scope>
    <source>
        <strain evidence="1">CtfYP22</strain>
    </source>
</reference>
<proteinExistence type="predicted"/>
<protein>
    <submittedName>
        <fullName evidence="1">Uncharacterized protein</fullName>
    </submittedName>
</protein>
<organism evidence="1">
    <name type="scientific">Siphoviridae sp. ctfYP22</name>
    <dbReference type="NCBI Taxonomy" id="2827584"/>
    <lineage>
        <taxon>Viruses</taxon>
        <taxon>Duplodnaviria</taxon>
        <taxon>Heunggongvirae</taxon>
        <taxon>Uroviricota</taxon>
        <taxon>Caudoviricetes</taxon>
    </lineage>
</organism>
<evidence type="ECO:0000313" key="1">
    <source>
        <dbReference type="EMBL" id="DAD69791.1"/>
    </source>
</evidence>
<dbReference type="EMBL" id="BK015856">
    <property type="protein sequence ID" value="DAD69791.1"/>
    <property type="molecule type" value="Genomic_DNA"/>
</dbReference>